<proteinExistence type="predicted"/>
<sequence length="89" mass="10048">LGLLSCQTMWGVACSLAWRAPQVLEAWQSKASGGMLHGYCWPWCDLCSGLYCIRSGDFARVPQETLWRTESPYIHVSFVAHALHIHQNI</sequence>
<accession>A0AAV7T122</accession>
<feature type="non-terminal residue" evidence="2">
    <location>
        <position position="1"/>
    </location>
</feature>
<keyword evidence="3" id="KW-1185">Reference proteome</keyword>
<comment type="caution">
    <text evidence="2">The sequence shown here is derived from an EMBL/GenBank/DDBJ whole genome shotgun (WGS) entry which is preliminary data.</text>
</comment>
<reference evidence="2" key="1">
    <citation type="journal article" date="2022" name="bioRxiv">
        <title>Sequencing and chromosome-scale assembly of the giantPleurodeles waltlgenome.</title>
        <authorList>
            <person name="Brown T."/>
            <person name="Elewa A."/>
            <person name="Iarovenko S."/>
            <person name="Subramanian E."/>
            <person name="Araus A.J."/>
            <person name="Petzold A."/>
            <person name="Susuki M."/>
            <person name="Suzuki K.-i.T."/>
            <person name="Hayashi T."/>
            <person name="Toyoda A."/>
            <person name="Oliveira C."/>
            <person name="Osipova E."/>
            <person name="Leigh N.D."/>
            <person name="Simon A."/>
            <person name="Yun M.H."/>
        </authorList>
    </citation>
    <scope>NUCLEOTIDE SEQUENCE</scope>
    <source>
        <strain evidence="2">20211129_DDA</strain>
        <tissue evidence="2">Liver</tissue>
    </source>
</reference>
<keyword evidence="1" id="KW-0732">Signal</keyword>
<feature type="non-terminal residue" evidence="2">
    <location>
        <position position="89"/>
    </location>
</feature>
<gene>
    <name evidence="2" type="ORF">NDU88_001907</name>
</gene>
<evidence type="ECO:0000313" key="2">
    <source>
        <dbReference type="EMBL" id="KAJ1170026.1"/>
    </source>
</evidence>
<evidence type="ECO:0000256" key="1">
    <source>
        <dbReference type="SAM" id="SignalP"/>
    </source>
</evidence>
<evidence type="ECO:0000313" key="3">
    <source>
        <dbReference type="Proteomes" id="UP001066276"/>
    </source>
</evidence>
<feature type="chain" id="PRO_5043563611" evidence="1">
    <location>
        <begin position="18"/>
        <end position="89"/>
    </location>
</feature>
<dbReference type="AlphaFoldDB" id="A0AAV7T122"/>
<feature type="signal peptide" evidence="1">
    <location>
        <begin position="1"/>
        <end position="17"/>
    </location>
</feature>
<dbReference type="EMBL" id="JANPWB010000007">
    <property type="protein sequence ID" value="KAJ1170026.1"/>
    <property type="molecule type" value="Genomic_DNA"/>
</dbReference>
<dbReference type="Proteomes" id="UP001066276">
    <property type="component" value="Chromosome 4_1"/>
</dbReference>
<organism evidence="2 3">
    <name type="scientific">Pleurodeles waltl</name>
    <name type="common">Iberian ribbed newt</name>
    <dbReference type="NCBI Taxonomy" id="8319"/>
    <lineage>
        <taxon>Eukaryota</taxon>
        <taxon>Metazoa</taxon>
        <taxon>Chordata</taxon>
        <taxon>Craniata</taxon>
        <taxon>Vertebrata</taxon>
        <taxon>Euteleostomi</taxon>
        <taxon>Amphibia</taxon>
        <taxon>Batrachia</taxon>
        <taxon>Caudata</taxon>
        <taxon>Salamandroidea</taxon>
        <taxon>Salamandridae</taxon>
        <taxon>Pleurodelinae</taxon>
        <taxon>Pleurodeles</taxon>
    </lineage>
</organism>
<name>A0AAV7T122_PLEWA</name>
<protein>
    <submittedName>
        <fullName evidence="2">Uncharacterized protein</fullName>
    </submittedName>
</protein>